<evidence type="ECO:0000256" key="1">
    <source>
        <dbReference type="ARBA" id="ARBA00007355"/>
    </source>
</evidence>
<gene>
    <name evidence="3 5 6" type="primary">ndufaf2</name>
</gene>
<evidence type="ECO:0000313" key="3">
    <source>
        <dbReference type="Ensembl" id="ENSXETP00000036378"/>
    </source>
</evidence>
<dbReference type="Xenbase" id="XB-GENE-6031729">
    <property type="gene designation" value="ndufaf2"/>
</dbReference>
<reference evidence="3" key="2">
    <citation type="submission" date="2011-06" db="UniProtKB">
        <authorList>
            <consortium name="Ensembl"/>
        </authorList>
    </citation>
    <scope>IDENTIFICATION</scope>
</reference>
<evidence type="ECO:0000313" key="6">
    <source>
        <dbReference type="Xenbase" id="XB-GENE-6031729"/>
    </source>
</evidence>
<dbReference type="GeneID" id="100489348"/>
<dbReference type="GO" id="GO:0005739">
    <property type="term" value="C:mitochondrion"/>
    <property type="evidence" value="ECO:0000318"/>
    <property type="project" value="GO_Central"/>
</dbReference>
<dbReference type="Ensembl" id="ENSXETT00000036378">
    <property type="protein sequence ID" value="ENSXETP00000036378"/>
    <property type="gene ID" value="ENSXETG00000016684"/>
</dbReference>
<dbReference type="HOGENOM" id="CLU_138027_0_0_1"/>
<dbReference type="GO" id="GO:0045271">
    <property type="term" value="C:respiratory chain complex I"/>
    <property type="evidence" value="ECO:0007669"/>
    <property type="project" value="InterPro"/>
</dbReference>
<dbReference type="PANTHER" id="PTHR32470">
    <property type="entry name" value="ADH DEHYDROGENASE [UBIQUINONE] 1 ALPHA SUBCOMPLEX ASSEMBLY FACTOR 2"/>
    <property type="match status" value="1"/>
</dbReference>
<dbReference type="OrthoDB" id="10255576at2759"/>
<comment type="similarity">
    <text evidence="1">Belongs to the complex I NDUFA12 subunit family.</text>
</comment>
<feature type="compositionally biased region" description="Polar residues" evidence="2">
    <location>
        <begin position="138"/>
        <end position="148"/>
    </location>
</feature>
<reference evidence="3" key="1">
    <citation type="journal article" date="2010" name="Science">
        <title>The genome of the Western clawed frog Xenopus tropicalis.</title>
        <authorList>
            <person name="Hellsten U."/>
            <person name="Harland R.M."/>
            <person name="Gilchrist M.J."/>
            <person name="Hendrix D."/>
            <person name="Jurka J."/>
            <person name="Kapitonov V."/>
            <person name="Ovcharenko I."/>
            <person name="Putnam N.H."/>
            <person name="Shu S."/>
            <person name="Taher L."/>
            <person name="Blitz I.L."/>
            <person name="Blumberg B."/>
            <person name="Dichmann D.S."/>
            <person name="Dubchak I."/>
            <person name="Amaya E."/>
            <person name="Detter J.C."/>
            <person name="Fletcher R."/>
            <person name="Gerhard D.S."/>
            <person name="Goodstein D."/>
            <person name="Graves T."/>
            <person name="Grigoriev I.V."/>
            <person name="Grimwood J."/>
            <person name="Kawashima T."/>
            <person name="Lindquist E."/>
            <person name="Lucas S.M."/>
            <person name="Mead P.E."/>
            <person name="Mitros T."/>
            <person name="Ogino H."/>
            <person name="Ohta Y."/>
            <person name="Poliakov A.V."/>
            <person name="Pollet N."/>
            <person name="Robert J."/>
            <person name="Salamov A."/>
            <person name="Sater A.K."/>
            <person name="Schmutz J."/>
            <person name="Terry A."/>
            <person name="Vize P.D."/>
            <person name="Warren W.C."/>
            <person name="Wells D."/>
            <person name="Wills A."/>
            <person name="Wilson R.K."/>
            <person name="Zimmerman L.B."/>
            <person name="Zorn A.M."/>
            <person name="Grainger R."/>
            <person name="Grammer T."/>
            <person name="Khokha M.K."/>
            <person name="Richardson P.M."/>
            <person name="Rokhsar D.S."/>
        </authorList>
    </citation>
    <scope>NUCLEOTIDE SEQUENCE [LARGE SCALE GENOMIC DNA]</scope>
    <source>
        <strain evidence="3">Nigerian</strain>
    </source>
</reference>
<reference evidence="5" key="3">
    <citation type="submission" date="2025-04" db="UniProtKB">
        <authorList>
            <consortium name="RefSeq"/>
        </authorList>
    </citation>
    <scope>IDENTIFICATION</scope>
    <source>
        <strain evidence="5">Nigerian</strain>
        <tissue evidence="5">Liver and blood</tissue>
    </source>
</reference>
<dbReference type="GeneTree" id="ENSGT00390000002743"/>
<dbReference type="InterPro" id="IPR052618">
    <property type="entry name" value="ComplexI_NDUFA12"/>
</dbReference>
<evidence type="ECO:0000313" key="4">
    <source>
        <dbReference type="Proteomes" id="UP000008143"/>
    </source>
</evidence>
<dbReference type="Bgee" id="ENSXETG00000016684">
    <property type="expression patterns" value="Expressed in testis and 13 other cell types or tissues"/>
</dbReference>
<evidence type="ECO:0000256" key="2">
    <source>
        <dbReference type="SAM" id="MobiDB-lite"/>
    </source>
</evidence>
<proteinExistence type="inferred from homology"/>
<dbReference type="GO" id="GO:0032981">
    <property type="term" value="P:mitochondrial respiratory chain complex I assembly"/>
    <property type="evidence" value="ECO:0000318"/>
    <property type="project" value="GO_Central"/>
</dbReference>
<dbReference type="eggNOG" id="ENOG502S21I">
    <property type="taxonomic scope" value="Eukaryota"/>
</dbReference>
<dbReference type="OMA" id="HKTWAGQ"/>
<dbReference type="KEGG" id="xtr:100489348"/>
<organism evidence="3">
    <name type="scientific">Xenopus tropicalis</name>
    <name type="common">Western clawed frog</name>
    <name type="synonym">Silurana tropicalis</name>
    <dbReference type="NCBI Taxonomy" id="8364"/>
    <lineage>
        <taxon>Eukaryota</taxon>
        <taxon>Metazoa</taxon>
        <taxon>Chordata</taxon>
        <taxon>Craniata</taxon>
        <taxon>Vertebrata</taxon>
        <taxon>Euteleostomi</taxon>
        <taxon>Amphibia</taxon>
        <taxon>Batrachia</taxon>
        <taxon>Anura</taxon>
        <taxon>Pipoidea</taxon>
        <taxon>Pipidae</taxon>
        <taxon>Xenopodinae</taxon>
        <taxon>Xenopus</taxon>
        <taxon>Silurana</taxon>
    </lineage>
</organism>
<protein>
    <submittedName>
        <fullName evidence="5">NADH dehydrogenase [ubiquinone] 1 alpha subcomplex assembly factor 2</fullName>
    </submittedName>
    <submittedName>
        <fullName evidence="3">NADH:ubiquinone oxidoreductase complex assembly factor 2</fullName>
    </submittedName>
</protein>
<keyword evidence="4" id="KW-1185">Reference proteome</keyword>
<feature type="region of interest" description="Disordered" evidence="2">
    <location>
        <begin position="128"/>
        <end position="161"/>
    </location>
</feature>
<evidence type="ECO:0000313" key="5">
    <source>
        <dbReference type="RefSeq" id="XP_002934248.2"/>
    </source>
</evidence>
<name>F7BZZ2_XENTR</name>
<dbReference type="InterPro" id="IPR007763">
    <property type="entry name" value="NDUFA12"/>
</dbReference>
<dbReference type="CTD" id="91942"/>
<sequence>MDKLWALLQRTLGTVRHHIGTDQFGNKYYYVPEQRSWTGRSIRERRLVDPVNKNTHEYQLGHIPTEWEAWIRGKRKNPPTVEEILQNEKSREEIKMKVEEGLRRDTLSEAAEYRDGLVTQIKGHAAAPQFGKHVPSQEPVSTANTFQPGSWAPQGAANQKK</sequence>
<accession>F7BZZ2</accession>
<dbReference type="RefSeq" id="XP_002934248.2">
    <property type="nucleotide sequence ID" value="XM_002934202.5"/>
</dbReference>
<dbReference type="AlphaFoldDB" id="F7BZZ2"/>
<dbReference type="Proteomes" id="UP000008143">
    <property type="component" value="Chromosome 1"/>
</dbReference>
<dbReference type="Pfam" id="PF05071">
    <property type="entry name" value="NDUFA12"/>
    <property type="match status" value="1"/>
</dbReference>
<dbReference type="AGR" id="Xenbase:XB-GENE-6031729"/>
<dbReference type="PANTHER" id="PTHR32470:SF2">
    <property type="entry name" value="NADH DEHYDROGENASE [UBIQUINONE] 1 ALPHA SUBCOMPLEX ASSEMBLY FACTOR 2"/>
    <property type="match status" value="1"/>
</dbReference>